<comment type="caution">
    <text evidence="2">The sequence shown here is derived from an EMBL/GenBank/DDBJ whole genome shotgun (WGS) entry which is preliminary data.</text>
</comment>
<sequence length="76" mass="8361">MLELICFLIALWLFIRLIGLILRLSWGLIKILLIILAVALWPVSLTILLSAGLIAAFLPFILVCGTAYLIGHLFAA</sequence>
<protein>
    <submittedName>
        <fullName evidence="2">Uncharacterized protein</fullName>
    </submittedName>
</protein>
<organism evidence="2 3">
    <name type="scientific">Catenisphaera adipataccumulans</name>
    <dbReference type="NCBI Taxonomy" id="700500"/>
    <lineage>
        <taxon>Bacteria</taxon>
        <taxon>Bacillati</taxon>
        <taxon>Bacillota</taxon>
        <taxon>Erysipelotrichia</taxon>
        <taxon>Erysipelotrichales</taxon>
        <taxon>Erysipelotrichaceae</taxon>
        <taxon>Catenisphaera</taxon>
    </lineage>
</organism>
<feature type="transmembrane region" description="Helical" evidence="1">
    <location>
        <begin position="29"/>
        <end position="49"/>
    </location>
</feature>
<gene>
    <name evidence="2" type="ORF">HNQ47_001787</name>
</gene>
<name>A0A7W8FWX2_9FIRM</name>
<keyword evidence="3" id="KW-1185">Reference proteome</keyword>
<evidence type="ECO:0000313" key="2">
    <source>
        <dbReference type="EMBL" id="MBB5183746.1"/>
    </source>
</evidence>
<proteinExistence type="predicted"/>
<keyword evidence="1" id="KW-0812">Transmembrane</keyword>
<evidence type="ECO:0000313" key="3">
    <source>
        <dbReference type="Proteomes" id="UP000539953"/>
    </source>
</evidence>
<evidence type="ECO:0000256" key="1">
    <source>
        <dbReference type="SAM" id="Phobius"/>
    </source>
</evidence>
<accession>A0A7W8FWX2</accession>
<dbReference type="RefSeq" id="WP_183329043.1">
    <property type="nucleotide sequence ID" value="NZ_JACHHK010000008.1"/>
</dbReference>
<keyword evidence="1" id="KW-1133">Transmembrane helix</keyword>
<dbReference type="EMBL" id="JACHHK010000008">
    <property type="protein sequence ID" value="MBB5183746.1"/>
    <property type="molecule type" value="Genomic_DNA"/>
</dbReference>
<dbReference type="Proteomes" id="UP000539953">
    <property type="component" value="Unassembled WGS sequence"/>
</dbReference>
<reference evidence="2 3" key="1">
    <citation type="submission" date="2020-08" db="EMBL/GenBank/DDBJ databases">
        <title>Genomic Encyclopedia of Type Strains, Phase IV (KMG-IV): sequencing the most valuable type-strain genomes for metagenomic binning, comparative biology and taxonomic classification.</title>
        <authorList>
            <person name="Goeker M."/>
        </authorList>
    </citation>
    <scope>NUCLEOTIDE SEQUENCE [LARGE SCALE GENOMIC DNA]</scope>
    <source>
        <strain evidence="2 3">DSM 25799</strain>
    </source>
</reference>
<keyword evidence="1" id="KW-0472">Membrane</keyword>
<feature type="transmembrane region" description="Helical" evidence="1">
    <location>
        <begin position="56"/>
        <end position="75"/>
    </location>
</feature>
<dbReference type="AlphaFoldDB" id="A0A7W8FWX2"/>